<feature type="signal peptide" evidence="1">
    <location>
        <begin position="1"/>
        <end position="17"/>
    </location>
</feature>
<feature type="chain" id="PRO_5035237528" description="Alpha/beta hydrolase" evidence="1">
    <location>
        <begin position="18"/>
        <end position="386"/>
    </location>
</feature>
<protein>
    <recommendedName>
        <fullName evidence="4">Alpha/beta hydrolase</fullName>
    </recommendedName>
</protein>
<evidence type="ECO:0008006" key="4">
    <source>
        <dbReference type="Google" id="ProtNLM"/>
    </source>
</evidence>
<evidence type="ECO:0000313" key="2">
    <source>
        <dbReference type="EMBL" id="GGG16166.1"/>
    </source>
</evidence>
<dbReference type="AlphaFoldDB" id="A0A8J2Z7X1"/>
<proteinExistence type="predicted"/>
<organism evidence="2 3">
    <name type="scientific">Caldovatus sediminis</name>
    <dbReference type="NCBI Taxonomy" id="2041189"/>
    <lineage>
        <taxon>Bacteria</taxon>
        <taxon>Pseudomonadati</taxon>
        <taxon>Pseudomonadota</taxon>
        <taxon>Alphaproteobacteria</taxon>
        <taxon>Acetobacterales</taxon>
        <taxon>Roseomonadaceae</taxon>
        <taxon>Caldovatus</taxon>
    </lineage>
</organism>
<dbReference type="SUPFAM" id="SSF53474">
    <property type="entry name" value="alpha/beta-Hydrolases"/>
    <property type="match status" value="1"/>
</dbReference>
<dbReference type="Gene3D" id="3.40.50.1820">
    <property type="entry name" value="alpha/beta hydrolase"/>
    <property type="match status" value="1"/>
</dbReference>
<keyword evidence="3" id="KW-1185">Reference proteome</keyword>
<evidence type="ECO:0000256" key="1">
    <source>
        <dbReference type="SAM" id="SignalP"/>
    </source>
</evidence>
<dbReference type="InterPro" id="IPR029058">
    <property type="entry name" value="AB_hydrolase_fold"/>
</dbReference>
<sequence>MFNYIVSALIAAGISLAALTGLGHDAPRAAETGPPLAASVTAPPPAQPAPAAMAPAAASADVAIAALLDASRVPYLPQEGREDYRRFLLRPLPRAFAVSREGAWGWASGIESDPERTAERALANCRRWGGSDCRLYARDLAVLWPGLEAVAPAVPDRPLVAGPGYAVVPDARFLWHGPQAARGAYVWAHGRAPNGIDSRGAQPQPHVRPFNHAGYDVLRFDRDPATDETEAGAAWLREALASLRAQGYRRIVVGGQSRGAWNALQALDRPGLADAVVAIAPAAHGPTGSPAHAWALDDLRRVVAAAQNPKARVVVANFADDPFDPDPEQRAAIFRALSGPRVGALLFLDRPQDFSGHGAGADWRFTQRYGACLLDFAEGRTTRCGG</sequence>
<dbReference type="EMBL" id="BMKS01000001">
    <property type="protein sequence ID" value="GGG16166.1"/>
    <property type="molecule type" value="Genomic_DNA"/>
</dbReference>
<reference evidence="2 3" key="1">
    <citation type="journal article" date="2014" name="Int. J. Syst. Evol. Microbiol.">
        <title>Complete genome sequence of Corynebacterium casei LMG S-19264T (=DSM 44701T), isolated from a smear-ripened cheese.</title>
        <authorList>
            <consortium name="US DOE Joint Genome Institute (JGI-PGF)"/>
            <person name="Walter F."/>
            <person name="Albersmeier A."/>
            <person name="Kalinowski J."/>
            <person name="Ruckert C."/>
        </authorList>
    </citation>
    <scope>NUCLEOTIDE SEQUENCE [LARGE SCALE GENOMIC DNA]</scope>
    <source>
        <strain evidence="2 3">CGMCC 1.16330</strain>
    </source>
</reference>
<accession>A0A8J2Z7X1</accession>
<evidence type="ECO:0000313" key="3">
    <source>
        <dbReference type="Proteomes" id="UP000597507"/>
    </source>
</evidence>
<gene>
    <name evidence="2" type="ORF">GCM10010964_00550</name>
</gene>
<dbReference type="Proteomes" id="UP000597507">
    <property type="component" value="Unassembled WGS sequence"/>
</dbReference>
<comment type="caution">
    <text evidence="2">The sequence shown here is derived from an EMBL/GenBank/DDBJ whole genome shotgun (WGS) entry which is preliminary data.</text>
</comment>
<keyword evidence="1" id="KW-0732">Signal</keyword>
<name>A0A8J2Z7X1_9PROT</name>